<evidence type="ECO:0000313" key="3">
    <source>
        <dbReference type="EMBL" id="OKL49539.1"/>
    </source>
</evidence>
<protein>
    <recommendedName>
        <fullName evidence="5">ROK family transcriptional regulator</fullName>
    </recommendedName>
</protein>
<evidence type="ECO:0008006" key="5">
    <source>
        <dbReference type="Google" id="ProtNLM"/>
    </source>
</evidence>
<gene>
    <name evidence="3" type="ORF">BSR29_00860</name>
</gene>
<dbReference type="Pfam" id="PF00480">
    <property type="entry name" value="ROK"/>
    <property type="match status" value="1"/>
</dbReference>
<dbReference type="PANTHER" id="PTHR18964">
    <property type="entry name" value="ROK (REPRESSOR, ORF, KINASE) FAMILY"/>
    <property type="match status" value="1"/>
</dbReference>
<dbReference type="AlphaFoldDB" id="A0A1Q5PPU5"/>
<keyword evidence="4" id="KW-1185">Reference proteome</keyword>
<organism evidence="3 4">
    <name type="scientific">Boudabousia liubingyangii</name>
    <dbReference type="NCBI Taxonomy" id="1921764"/>
    <lineage>
        <taxon>Bacteria</taxon>
        <taxon>Bacillati</taxon>
        <taxon>Actinomycetota</taxon>
        <taxon>Actinomycetes</taxon>
        <taxon>Actinomycetales</taxon>
        <taxon>Actinomycetaceae</taxon>
        <taxon>Boudabousia</taxon>
    </lineage>
</organism>
<dbReference type="InterPro" id="IPR036390">
    <property type="entry name" value="WH_DNA-bd_sf"/>
</dbReference>
<dbReference type="InterPro" id="IPR043129">
    <property type="entry name" value="ATPase_NBD"/>
</dbReference>
<dbReference type="SUPFAM" id="SSF46785">
    <property type="entry name" value="Winged helix' DNA-binding domain"/>
    <property type="match status" value="1"/>
</dbReference>
<feature type="region of interest" description="Disordered" evidence="2">
    <location>
        <begin position="61"/>
        <end position="81"/>
    </location>
</feature>
<dbReference type="InterPro" id="IPR000600">
    <property type="entry name" value="ROK"/>
</dbReference>
<accession>A0A1Q5PPU5</accession>
<evidence type="ECO:0000313" key="4">
    <source>
        <dbReference type="Proteomes" id="UP000186785"/>
    </source>
</evidence>
<dbReference type="EMBL" id="MQSV01000001">
    <property type="protein sequence ID" value="OKL49539.1"/>
    <property type="molecule type" value="Genomic_DNA"/>
</dbReference>
<proteinExistence type="inferred from homology"/>
<dbReference type="SUPFAM" id="SSF53067">
    <property type="entry name" value="Actin-like ATPase domain"/>
    <property type="match status" value="2"/>
</dbReference>
<evidence type="ECO:0000256" key="2">
    <source>
        <dbReference type="SAM" id="MobiDB-lite"/>
    </source>
</evidence>
<name>A0A1Q5PPU5_9ACTO</name>
<reference evidence="3 4" key="1">
    <citation type="submission" date="2016-11" db="EMBL/GenBank/DDBJ databases">
        <title>Actinomyces gypaetusis sp. nov. isolated from the vulture Gypaetus barbatus in Qinghai Tibet Plateau China.</title>
        <authorList>
            <person name="Meng X."/>
        </authorList>
    </citation>
    <scope>NUCLEOTIDE SEQUENCE [LARGE SCALE GENOMIC DNA]</scope>
    <source>
        <strain evidence="3 4">VUL4_2</strain>
    </source>
</reference>
<comment type="similarity">
    <text evidence="1">Belongs to the ROK (NagC/XylR) family.</text>
</comment>
<dbReference type="PANTHER" id="PTHR18964:SF149">
    <property type="entry name" value="BIFUNCTIONAL UDP-N-ACETYLGLUCOSAMINE 2-EPIMERASE_N-ACETYLMANNOSAMINE KINASE"/>
    <property type="match status" value="1"/>
</dbReference>
<dbReference type="Proteomes" id="UP000186785">
    <property type="component" value="Unassembled WGS sequence"/>
</dbReference>
<dbReference type="Gene3D" id="1.10.10.10">
    <property type="entry name" value="Winged helix-like DNA-binding domain superfamily/Winged helix DNA-binding domain"/>
    <property type="match status" value="1"/>
</dbReference>
<sequence length="431" mass="46465">MDTKVSRSASILLCQLAAHGPSYRAELARKAKVSRTTASTLVKELLAAKLVQETLNQDVHNSSEDLLPKANRSQSSENEKLKTKLRVTTNSGVIGSIVCLHGTVGTALARIDGSIISKRVFSAGAAFGPQLLLEQGSKMIYEQLEENNLELSKLIAIHLAVDTQCDEKTGEVLGGEASANWMGINPKQWISNTFQVPVQIQNTARLQAFAEYLMGNGRGHNNVLYINVSYGVALGQVVDGQIMSGSHGGSGELGHLIYNWNGPRCSCGNNGCLQQYISIPALLKNAEAIAAVAEQPESFSELLALAHKNTEINELLSEAGRITGRALVNVAHLLDPDQIILGGEVASVGRLFTDPVTEELHSHTLPLIKSNLEVTSQDVAQNFEVLAISGIESMRRRAEFYPTVLKHLQLDESPVTLAAVSTLSQNAYVTH</sequence>
<evidence type="ECO:0000256" key="1">
    <source>
        <dbReference type="ARBA" id="ARBA00006479"/>
    </source>
</evidence>
<comment type="caution">
    <text evidence="3">The sequence shown here is derived from an EMBL/GenBank/DDBJ whole genome shotgun (WGS) entry which is preliminary data.</text>
</comment>
<dbReference type="OrthoDB" id="3225083at2"/>
<dbReference type="STRING" id="1921764.BSR28_01660"/>
<dbReference type="Gene3D" id="3.30.420.40">
    <property type="match status" value="2"/>
</dbReference>
<dbReference type="InterPro" id="IPR036388">
    <property type="entry name" value="WH-like_DNA-bd_sf"/>
</dbReference>
<dbReference type="RefSeq" id="WP_073708430.1">
    <property type="nucleotide sequence ID" value="NZ_MQSV01000001.1"/>
</dbReference>